<organism evidence="1 2">
    <name type="scientific">Phytophthora nicotianae P10297</name>
    <dbReference type="NCBI Taxonomy" id="1317064"/>
    <lineage>
        <taxon>Eukaryota</taxon>
        <taxon>Sar</taxon>
        <taxon>Stramenopiles</taxon>
        <taxon>Oomycota</taxon>
        <taxon>Peronosporomycetes</taxon>
        <taxon>Peronosporales</taxon>
        <taxon>Peronosporaceae</taxon>
        <taxon>Phytophthora</taxon>
    </lineage>
</organism>
<gene>
    <name evidence="1" type="ORF">F442_10666</name>
</gene>
<proteinExistence type="predicted"/>
<accession>W2Z589</accession>
<dbReference type="AlphaFoldDB" id="W2Z589"/>
<comment type="caution">
    <text evidence="1">The sequence shown here is derived from an EMBL/GenBank/DDBJ whole genome shotgun (WGS) entry which is preliminary data.</text>
</comment>
<name>W2Z589_PHYNI</name>
<dbReference type="Proteomes" id="UP000018948">
    <property type="component" value="Unassembled WGS sequence"/>
</dbReference>
<dbReference type="EMBL" id="ANIY01002211">
    <property type="protein sequence ID" value="ETP42443.1"/>
    <property type="molecule type" value="Genomic_DNA"/>
</dbReference>
<protein>
    <submittedName>
        <fullName evidence="1">Uncharacterized protein</fullName>
    </submittedName>
</protein>
<reference evidence="1 2" key="1">
    <citation type="submission" date="2013-11" db="EMBL/GenBank/DDBJ databases">
        <title>The Genome Sequence of Phytophthora parasitica P10297.</title>
        <authorList>
            <consortium name="The Broad Institute Genomics Platform"/>
            <person name="Russ C."/>
            <person name="Tyler B."/>
            <person name="Panabieres F."/>
            <person name="Shan W."/>
            <person name="Tripathy S."/>
            <person name="Grunwald N."/>
            <person name="Machado M."/>
            <person name="Johnson C.S."/>
            <person name="Walker B."/>
            <person name="Young S.K."/>
            <person name="Zeng Q."/>
            <person name="Gargeya S."/>
            <person name="Fitzgerald M."/>
            <person name="Haas B."/>
            <person name="Abouelleil A."/>
            <person name="Allen A.W."/>
            <person name="Alvarado L."/>
            <person name="Arachchi H.M."/>
            <person name="Berlin A.M."/>
            <person name="Chapman S.B."/>
            <person name="Gainer-Dewar J."/>
            <person name="Goldberg J."/>
            <person name="Griggs A."/>
            <person name="Gujja S."/>
            <person name="Hansen M."/>
            <person name="Howarth C."/>
            <person name="Imamovic A."/>
            <person name="Ireland A."/>
            <person name="Larimer J."/>
            <person name="McCowan C."/>
            <person name="Murphy C."/>
            <person name="Pearson M."/>
            <person name="Poon T.W."/>
            <person name="Priest M."/>
            <person name="Roberts A."/>
            <person name="Saif S."/>
            <person name="Shea T."/>
            <person name="Sisk P."/>
            <person name="Sykes S."/>
            <person name="Wortman J."/>
            <person name="Nusbaum C."/>
            <person name="Birren B."/>
        </authorList>
    </citation>
    <scope>NUCLEOTIDE SEQUENCE [LARGE SCALE GENOMIC DNA]</scope>
    <source>
        <strain evidence="1 2">P10297</strain>
    </source>
</reference>
<evidence type="ECO:0000313" key="1">
    <source>
        <dbReference type="EMBL" id="ETP42443.1"/>
    </source>
</evidence>
<sequence>MRNDLVYISAGPQSARFFLGRLFDCQTLVADGQLARGQLQHEKNETGGWENPTDSTDARLRRRSQVASGRDWWRWMARWAEESRFEFAKDEVTSLGTGRVPESRNPCPRTRRAVSPWSTPLLVVFARPREVNPARTQPQHQHSNTSPRINAANVGVAAPHFGRIVLPEIALIVAASARRGLNPVDDSLQTDREATDLSTVDPAPTVKVTKPSQPNLPQCRKLDNASPSILVKQNCTPAHKTGKPDMSPTHILQQHANNTDARTRMLRGRNTMTTCGQLTCNLPGIGRIAQDEQQPVSKVFLVWLWVTFSPNG</sequence>
<evidence type="ECO:0000313" key="2">
    <source>
        <dbReference type="Proteomes" id="UP000018948"/>
    </source>
</evidence>